<dbReference type="EMBL" id="JAANHJ010000001">
    <property type="protein sequence ID" value="MCG6225152.1"/>
    <property type="molecule type" value="Genomic_DNA"/>
</dbReference>
<dbReference type="SUPFAM" id="SSF56059">
    <property type="entry name" value="Glutathione synthetase ATP-binding domain-like"/>
    <property type="match status" value="1"/>
</dbReference>
<dbReference type="Gene3D" id="3.30.470.20">
    <property type="entry name" value="ATP-grasp fold, B domain"/>
    <property type="match status" value="1"/>
</dbReference>
<keyword evidence="1" id="KW-0067">ATP-binding</keyword>
<dbReference type="RefSeq" id="WP_002467222.1">
    <property type="nucleotide sequence ID" value="NZ_CABMFV010000007.1"/>
</dbReference>
<dbReference type="PROSITE" id="PS50975">
    <property type="entry name" value="ATP_GRASP"/>
    <property type="match status" value="1"/>
</dbReference>
<comment type="caution">
    <text evidence="5">The sequence shown here is derived from an EMBL/GenBank/DDBJ whole genome shotgun (WGS) entry which is preliminary data.</text>
</comment>
<gene>
    <name evidence="4" type="ORF">D3Z30_11240</name>
    <name evidence="5" type="ORF">DXC19_10840</name>
    <name evidence="3" type="ORF">G8J23_03865</name>
</gene>
<dbReference type="EMBL" id="QXWP01000008">
    <property type="protein sequence ID" value="NBH31550.1"/>
    <property type="molecule type" value="Genomic_DNA"/>
</dbReference>
<dbReference type="GO" id="GO:0005524">
    <property type="term" value="F:ATP binding"/>
    <property type="evidence" value="ECO:0007669"/>
    <property type="project" value="UniProtKB-UniRule"/>
</dbReference>
<dbReference type="EMBL" id="QSTD01000007">
    <property type="protein sequence ID" value="RGM28872.1"/>
    <property type="molecule type" value="Genomic_DNA"/>
</dbReference>
<dbReference type="InterPro" id="IPR011761">
    <property type="entry name" value="ATP-grasp"/>
</dbReference>
<evidence type="ECO:0000313" key="4">
    <source>
        <dbReference type="EMBL" id="NBH31550.1"/>
    </source>
</evidence>
<evidence type="ECO:0000259" key="2">
    <source>
        <dbReference type="PROSITE" id="PS50975"/>
    </source>
</evidence>
<accession>A0A364UNH8</accession>
<evidence type="ECO:0000313" key="3">
    <source>
        <dbReference type="EMBL" id="MCG6225152.1"/>
    </source>
</evidence>
<reference evidence="5 6" key="1">
    <citation type="submission" date="2018-08" db="EMBL/GenBank/DDBJ databases">
        <title>A genome reference for cultivated species of the human gut microbiota.</title>
        <authorList>
            <person name="Zou Y."/>
            <person name="Xue W."/>
            <person name="Luo G."/>
        </authorList>
    </citation>
    <scope>NUCLEOTIDE SEQUENCE [LARGE SCALE GENOMIC DNA]</scope>
    <source>
        <strain evidence="5 6">OM08-17AT</strain>
    </source>
</reference>
<name>A0A364UNH8_STAWA</name>
<keyword evidence="8" id="KW-1185">Reference proteome</keyword>
<evidence type="ECO:0000313" key="6">
    <source>
        <dbReference type="Proteomes" id="UP000261016"/>
    </source>
</evidence>
<evidence type="ECO:0000313" key="5">
    <source>
        <dbReference type="EMBL" id="RGM28872.1"/>
    </source>
</evidence>
<reference evidence="3 8" key="3">
    <citation type="submission" date="2020-03" db="EMBL/GenBank/DDBJ databases">
        <title>Comparative genetics of Staphylococcus warneri persistents from caprine mastitis.</title>
        <authorList>
            <person name="Franca C.A."/>
            <person name="Rosa D.S."/>
            <person name="Silva A."/>
            <person name="Rodrigues D.L.N."/>
            <person name="Santos R.G."/>
            <person name="Castillo R.E.H."/>
            <person name="Moreira M.A.S."/>
            <person name="Lima M.C."/>
            <person name="Gouveia G.V."/>
            <person name="Gouveia J.J.S."/>
            <person name="Souza R.F.S."/>
            <person name="Bertram B."/>
            <person name="Azevedo V."/>
            <person name="Costa M."/>
        </authorList>
    </citation>
    <scope>NUCLEOTIDE SEQUENCE [LARGE SCALE GENOMIC DNA]</scope>
    <source>
        <strain evidence="3 8">Cap 9.2</strain>
    </source>
</reference>
<dbReference type="Proteomes" id="UP000261016">
    <property type="component" value="Unassembled WGS sequence"/>
</dbReference>
<evidence type="ECO:0000313" key="7">
    <source>
        <dbReference type="Proteomes" id="UP000481807"/>
    </source>
</evidence>
<organism evidence="5 6">
    <name type="scientific">Staphylococcus warneri</name>
    <dbReference type="NCBI Taxonomy" id="1292"/>
    <lineage>
        <taxon>Bacteria</taxon>
        <taxon>Bacillati</taxon>
        <taxon>Bacillota</taxon>
        <taxon>Bacilli</taxon>
        <taxon>Bacillales</taxon>
        <taxon>Staphylococcaceae</taxon>
        <taxon>Staphylococcus</taxon>
    </lineage>
</organism>
<dbReference type="InterPro" id="IPR053269">
    <property type="entry name" value="Asp-Met_ligase"/>
</dbReference>
<keyword evidence="1" id="KW-0547">Nucleotide-binding</keyword>
<sequence length="397" mass="45747">MSENVYSPKLTLSDLYNDDVVYTSRPSYISNPWLKPDEHQSNFLTGRELLIANQFPVIVHEASVTSKLETLFKEVGKQIPPHIYQFRDQQTYESLIKKLAYENNKKLYFQYIHDDDVLEKSYYALNKDVFVALNNKARIPEWTDGKYLPKREIVPIESFKDAIKNWQYPFVIKPGDDLPTAGGYGVMICYNDHDLAEAQKRIEEATEATDQLIIEQKIEAVQNYCVQFAYSEDIGIQYLGTARQLTNDYGFYNGNENVDDVPQHVIDAGREIMSIGVSLGFFGVAGFDLLLDENNDVYAIDLNFRQNGSTSMLLLSDELTDGYHKFYSYFSDGDNNHFFNTILKYVKKGVLYPLSYYDGDWYGKNKVSSRFGCIWHGKDKASIQKLEKAFLEELKAK</sequence>
<dbReference type="Proteomes" id="UP000481807">
    <property type="component" value="Unassembled WGS sequence"/>
</dbReference>
<protein>
    <submittedName>
        <fullName evidence="5">ATP-grasp domain-containing protein</fullName>
    </submittedName>
</protein>
<feature type="domain" description="ATP-grasp" evidence="2">
    <location>
        <begin position="140"/>
        <end position="328"/>
    </location>
</feature>
<dbReference type="GO" id="GO:0046872">
    <property type="term" value="F:metal ion binding"/>
    <property type="evidence" value="ECO:0007669"/>
    <property type="project" value="InterPro"/>
</dbReference>
<evidence type="ECO:0000256" key="1">
    <source>
        <dbReference type="PROSITE-ProRule" id="PRU00409"/>
    </source>
</evidence>
<evidence type="ECO:0000313" key="8">
    <source>
        <dbReference type="Proteomes" id="UP000814367"/>
    </source>
</evidence>
<proteinExistence type="predicted"/>
<dbReference type="AlphaFoldDB" id="A0A364UNH8"/>
<reference evidence="4 7" key="2">
    <citation type="submission" date="2018-08" db="EMBL/GenBank/DDBJ databases">
        <title>Murine metabolic-syndrome-specific gut microbial biobank.</title>
        <authorList>
            <person name="Liu C."/>
        </authorList>
    </citation>
    <scope>NUCLEOTIDE SEQUENCE [LARGE SCALE GENOMIC DNA]</scope>
    <source>
        <strain evidence="4 7">1XD21-27</strain>
    </source>
</reference>
<dbReference type="PANTHER" id="PTHR37018:SF1">
    <property type="entry name" value="CULTURE SPECIFIC PROTEIN, PUTATIVE (AFU_ORTHOLOGUE AFUA_2G00130)-RELATED"/>
    <property type="match status" value="1"/>
</dbReference>
<dbReference type="Proteomes" id="UP000814367">
    <property type="component" value="Unassembled WGS sequence"/>
</dbReference>
<dbReference type="PANTHER" id="PTHR37018">
    <property type="entry name" value="CULTURE SPECIFIC PROTEIN, PUTATIVE (AFU_ORTHOLOGUE AFUA_2G00130)-RELATED"/>
    <property type="match status" value="1"/>
</dbReference>